<reference evidence="2 3" key="1">
    <citation type="submission" date="2019-09" db="EMBL/GenBank/DDBJ databases">
        <title>Draft genome of the ectomycorrhizal ascomycete Sphaerosporella brunnea.</title>
        <authorList>
            <consortium name="DOE Joint Genome Institute"/>
            <person name="Benucci G.M."/>
            <person name="Marozzi G."/>
            <person name="Antonielli L."/>
            <person name="Sanchez S."/>
            <person name="Marco P."/>
            <person name="Wang X."/>
            <person name="Falini L.B."/>
            <person name="Barry K."/>
            <person name="Haridas S."/>
            <person name="Lipzen A."/>
            <person name="Labutti K."/>
            <person name="Grigoriev I.V."/>
            <person name="Murat C."/>
            <person name="Martin F."/>
            <person name="Albertini E."/>
            <person name="Donnini D."/>
            <person name="Bonito G."/>
        </authorList>
    </citation>
    <scope>NUCLEOTIDE SEQUENCE [LARGE SCALE GENOMIC DNA]</scope>
    <source>
        <strain evidence="2 3">Sb_GMNB300</strain>
    </source>
</reference>
<dbReference type="AlphaFoldDB" id="A0A5J5EXS2"/>
<gene>
    <name evidence="2" type="ORF">FN846DRAFT_890013</name>
</gene>
<feature type="chain" id="PRO_5023928838" evidence="1">
    <location>
        <begin position="21"/>
        <end position="173"/>
    </location>
</feature>
<evidence type="ECO:0000256" key="1">
    <source>
        <dbReference type="SAM" id="SignalP"/>
    </source>
</evidence>
<accession>A0A5J5EXS2</accession>
<name>A0A5J5EXS2_9PEZI</name>
<evidence type="ECO:0000313" key="3">
    <source>
        <dbReference type="Proteomes" id="UP000326924"/>
    </source>
</evidence>
<organism evidence="2 3">
    <name type="scientific">Sphaerosporella brunnea</name>
    <dbReference type="NCBI Taxonomy" id="1250544"/>
    <lineage>
        <taxon>Eukaryota</taxon>
        <taxon>Fungi</taxon>
        <taxon>Dikarya</taxon>
        <taxon>Ascomycota</taxon>
        <taxon>Pezizomycotina</taxon>
        <taxon>Pezizomycetes</taxon>
        <taxon>Pezizales</taxon>
        <taxon>Pyronemataceae</taxon>
        <taxon>Sphaerosporella</taxon>
    </lineage>
</organism>
<dbReference type="EMBL" id="VXIS01000085">
    <property type="protein sequence ID" value="KAA8906800.1"/>
    <property type="molecule type" value="Genomic_DNA"/>
</dbReference>
<sequence>MKTNVMLFWLLPAFPGVSRPATQLRRRLTECSQHGPPSPLRPSTVPGFSKAAGFLIVPTPLVVPTGPTQGLAPADFGKSLLTGILGLPHSFPSTCSRCQRPSPVHCRQLGPEAPAAGVPLTILSLDVKLEVDATVEFVLLYLGVVVDGVKSIPAYIPGPNDKALGQADFSSLF</sequence>
<feature type="signal peptide" evidence="1">
    <location>
        <begin position="1"/>
        <end position="20"/>
    </location>
</feature>
<protein>
    <submittedName>
        <fullName evidence="2">Uncharacterized protein</fullName>
    </submittedName>
</protein>
<evidence type="ECO:0000313" key="2">
    <source>
        <dbReference type="EMBL" id="KAA8906800.1"/>
    </source>
</evidence>
<proteinExistence type="predicted"/>
<keyword evidence="1" id="KW-0732">Signal</keyword>
<keyword evidence="3" id="KW-1185">Reference proteome</keyword>
<dbReference type="Proteomes" id="UP000326924">
    <property type="component" value="Unassembled WGS sequence"/>
</dbReference>
<dbReference type="InParanoid" id="A0A5J5EXS2"/>
<comment type="caution">
    <text evidence="2">The sequence shown here is derived from an EMBL/GenBank/DDBJ whole genome shotgun (WGS) entry which is preliminary data.</text>
</comment>